<dbReference type="eggNOG" id="KOG3017">
    <property type="taxonomic scope" value="Eukaryota"/>
</dbReference>
<dbReference type="PROSITE" id="PS01010">
    <property type="entry name" value="CRISP_2"/>
    <property type="match status" value="1"/>
</dbReference>
<evidence type="ECO:0000313" key="4">
    <source>
        <dbReference type="EMBL" id="CCF54603.1"/>
    </source>
</evidence>
<keyword evidence="2" id="KW-0732">Signal</keyword>
<dbReference type="InterPro" id="IPR035940">
    <property type="entry name" value="CAP_sf"/>
</dbReference>
<dbReference type="InterPro" id="IPR001283">
    <property type="entry name" value="CRISP-related"/>
</dbReference>
<feature type="compositionally biased region" description="Basic and acidic residues" evidence="1">
    <location>
        <begin position="39"/>
        <end position="51"/>
    </location>
</feature>
<feature type="chain" id="PRO_5003658162" evidence="2">
    <location>
        <begin position="24"/>
        <end position="338"/>
    </location>
</feature>
<dbReference type="OMA" id="FEYVTHY"/>
<dbReference type="Proteomes" id="UP000006174">
    <property type="component" value="Unassembled WGS sequence"/>
</dbReference>
<dbReference type="EMBL" id="CAGI01000193">
    <property type="protein sequence ID" value="CCF54603.1"/>
    <property type="molecule type" value="Genomic_DNA"/>
</dbReference>
<protein>
    <submittedName>
        <fullName evidence="4">Related to PRY1-strong similarity to the plant PR-1 class of pathogen related proteins</fullName>
    </submittedName>
</protein>
<feature type="domain" description="SCP" evidence="3">
    <location>
        <begin position="193"/>
        <end position="329"/>
    </location>
</feature>
<evidence type="ECO:0000313" key="5">
    <source>
        <dbReference type="Proteomes" id="UP000006174"/>
    </source>
</evidence>
<dbReference type="STRING" id="1128400.I2G610"/>
<evidence type="ECO:0000259" key="3">
    <source>
        <dbReference type="SMART" id="SM00198"/>
    </source>
</evidence>
<feature type="compositionally biased region" description="Polar residues" evidence="1">
    <location>
        <begin position="132"/>
        <end position="146"/>
    </location>
</feature>
<dbReference type="PRINTS" id="PR00837">
    <property type="entry name" value="V5TPXLIKE"/>
</dbReference>
<name>I2G610_USTHO</name>
<keyword evidence="5" id="KW-1185">Reference proteome</keyword>
<gene>
    <name evidence="4" type="ORF">UHOR_01820</name>
</gene>
<dbReference type="SUPFAM" id="SSF55797">
    <property type="entry name" value="PR-1-like"/>
    <property type="match status" value="1"/>
</dbReference>
<feature type="signal peptide" evidence="2">
    <location>
        <begin position="1"/>
        <end position="23"/>
    </location>
</feature>
<dbReference type="HOGENOM" id="CLU_035730_5_0_1"/>
<dbReference type="InterPro" id="IPR014044">
    <property type="entry name" value="CAP_dom"/>
</dbReference>
<proteinExistence type="predicted"/>
<dbReference type="Pfam" id="PF00188">
    <property type="entry name" value="CAP"/>
    <property type="match status" value="1"/>
</dbReference>
<comment type="caution">
    <text evidence="4">The sequence shown here is derived from an EMBL/GenBank/DDBJ whole genome shotgun (WGS) entry which is preliminary data.</text>
</comment>
<dbReference type="Gene3D" id="3.40.33.10">
    <property type="entry name" value="CAP"/>
    <property type="match status" value="1"/>
</dbReference>
<accession>I2G610</accession>
<dbReference type="SMART" id="SM00198">
    <property type="entry name" value="SCP"/>
    <property type="match status" value="1"/>
</dbReference>
<dbReference type="InterPro" id="IPR018244">
    <property type="entry name" value="Allrgn_V5/Tpx1_CS"/>
</dbReference>
<dbReference type="PANTHER" id="PTHR10334">
    <property type="entry name" value="CYSTEINE-RICH SECRETORY PROTEIN-RELATED"/>
    <property type="match status" value="1"/>
</dbReference>
<dbReference type="AlphaFoldDB" id="I2G610"/>
<dbReference type="GO" id="GO:0005576">
    <property type="term" value="C:extracellular region"/>
    <property type="evidence" value="ECO:0007669"/>
    <property type="project" value="InterPro"/>
</dbReference>
<reference evidence="4 5" key="1">
    <citation type="journal article" date="2012" name="Plant Cell">
        <title>Genome comparison of barley and maize smut fungi reveals targeted loss of RNA silencing components and species-specific presence of transposable elements.</title>
        <authorList>
            <person name="Laurie J.D."/>
            <person name="Ali S."/>
            <person name="Linning R."/>
            <person name="Mannhaupt G."/>
            <person name="Wong P."/>
            <person name="Gueldener U."/>
            <person name="Muensterkoetter M."/>
            <person name="Moore R."/>
            <person name="Kahmann R."/>
            <person name="Bakkeren G."/>
            <person name="Schirawski J."/>
        </authorList>
    </citation>
    <scope>NUCLEOTIDE SEQUENCE [LARGE SCALE GENOMIC DNA]</scope>
    <source>
        <strain evidence="5">Uh4875-4</strain>
    </source>
</reference>
<feature type="compositionally biased region" description="Low complexity" evidence="1">
    <location>
        <begin position="163"/>
        <end position="189"/>
    </location>
</feature>
<feature type="region of interest" description="Disordered" evidence="1">
    <location>
        <begin position="126"/>
        <end position="189"/>
    </location>
</feature>
<dbReference type="PROSITE" id="PS01009">
    <property type="entry name" value="CRISP_1"/>
    <property type="match status" value="1"/>
</dbReference>
<evidence type="ECO:0000256" key="2">
    <source>
        <dbReference type="SAM" id="SignalP"/>
    </source>
</evidence>
<feature type="region of interest" description="Disordered" evidence="1">
    <location>
        <begin position="37"/>
        <end position="92"/>
    </location>
</feature>
<evidence type="ECO:0000256" key="1">
    <source>
        <dbReference type="SAM" id="MobiDB-lite"/>
    </source>
</evidence>
<organism evidence="4 5">
    <name type="scientific">Ustilago hordei</name>
    <name type="common">Barley covered smut fungus</name>
    <dbReference type="NCBI Taxonomy" id="120017"/>
    <lineage>
        <taxon>Eukaryota</taxon>
        <taxon>Fungi</taxon>
        <taxon>Dikarya</taxon>
        <taxon>Basidiomycota</taxon>
        <taxon>Ustilaginomycotina</taxon>
        <taxon>Ustilaginomycetes</taxon>
        <taxon>Ustilaginales</taxon>
        <taxon>Ustilaginaceae</taxon>
        <taxon>Ustilago</taxon>
    </lineage>
</organism>
<sequence length="338" mass="35460">MKLTTSLFAVVGALAVLTPLSAATSIDSTTTDNLAIRSNDLEPRGTEGKCLERHRKHHHKKGKKSKKAKQLSEELPQHHKQKTSSTGPSDDFSISAVQKATQESMKAEEAALARKTKAEALGKAALERARQASESLKNSKPKTTTGGSKGAGDSSQTPVMSKPSTGGSTGSSGSTGSTGFTGSTGSTGSAPSGFASTILKLHNDYRARHSAPALVWDSTVASASASWAAGCKWAHTPNNPYGQNIAAGTAPQFGATDSATMWYDEIKLYNFVSGVYSDATGHFTQMVWKSSTKLGCAIKECSASQMGLGSSGTARYVVCNYDPPGNYLGRFLQNVLLN</sequence>
<feature type="compositionally biased region" description="Basic residues" evidence="1">
    <location>
        <begin position="52"/>
        <end position="69"/>
    </location>
</feature>